<accession>A0A517PQD9</accession>
<organism evidence="3 4">
    <name type="scientific">Gimesia chilikensis</name>
    <dbReference type="NCBI Taxonomy" id="2605989"/>
    <lineage>
        <taxon>Bacteria</taxon>
        <taxon>Pseudomonadati</taxon>
        <taxon>Planctomycetota</taxon>
        <taxon>Planctomycetia</taxon>
        <taxon>Planctomycetales</taxon>
        <taxon>Planctomycetaceae</taxon>
        <taxon>Gimesia</taxon>
    </lineage>
</organism>
<feature type="domain" description="VWFA" evidence="2">
    <location>
        <begin position="31"/>
        <end position="173"/>
    </location>
</feature>
<gene>
    <name evidence="3" type="ORF">HG66A1_33950</name>
</gene>
<dbReference type="SUPFAM" id="SSF53300">
    <property type="entry name" value="vWA-like"/>
    <property type="match status" value="1"/>
</dbReference>
<dbReference type="InterPro" id="IPR036465">
    <property type="entry name" value="vWFA_dom_sf"/>
</dbReference>
<evidence type="ECO:0000259" key="2">
    <source>
        <dbReference type="PROSITE" id="PS50234"/>
    </source>
</evidence>
<dbReference type="InterPro" id="IPR011392">
    <property type="entry name" value="Tellurite-R_TerY"/>
</dbReference>
<dbReference type="Gene3D" id="3.40.50.410">
    <property type="entry name" value="von Willebrand factor, type A domain"/>
    <property type="match status" value="1"/>
</dbReference>
<dbReference type="Proteomes" id="UP000320421">
    <property type="component" value="Chromosome"/>
</dbReference>
<proteinExistence type="predicted"/>
<dbReference type="PIRSF" id="PIRSF020634">
    <property type="entry name" value="TerY_vWA"/>
    <property type="match status" value="1"/>
</dbReference>
<dbReference type="EMBL" id="CP036266">
    <property type="protein sequence ID" value="QDT21592.1"/>
    <property type="molecule type" value="Genomic_DNA"/>
</dbReference>
<dbReference type="AlphaFoldDB" id="A0A517PQD9"/>
<name>A0A517PQD9_9PLAN</name>
<dbReference type="SMART" id="SM00327">
    <property type="entry name" value="VWA"/>
    <property type="match status" value="1"/>
</dbReference>
<evidence type="ECO:0000313" key="4">
    <source>
        <dbReference type="Proteomes" id="UP000320421"/>
    </source>
</evidence>
<dbReference type="Pfam" id="PF00092">
    <property type="entry name" value="VWA"/>
    <property type="match status" value="1"/>
</dbReference>
<protein>
    <submittedName>
        <fullName evidence="3">von Willebrand factor type A domain protein</fullName>
    </submittedName>
</protein>
<reference evidence="3 4" key="1">
    <citation type="submission" date="2019-02" db="EMBL/GenBank/DDBJ databases">
        <title>Deep-cultivation of Planctomycetes and their phenomic and genomic characterization uncovers novel biology.</title>
        <authorList>
            <person name="Wiegand S."/>
            <person name="Jogler M."/>
            <person name="Boedeker C."/>
            <person name="Pinto D."/>
            <person name="Vollmers J."/>
            <person name="Rivas-Marin E."/>
            <person name="Kohn T."/>
            <person name="Peeters S.H."/>
            <person name="Heuer A."/>
            <person name="Rast P."/>
            <person name="Oberbeckmann S."/>
            <person name="Bunk B."/>
            <person name="Jeske O."/>
            <person name="Meyerdierks A."/>
            <person name="Storesund J.E."/>
            <person name="Kallscheuer N."/>
            <person name="Luecker S."/>
            <person name="Lage O.M."/>
            <person name="Pohl T."/>
            <person name="Merkel B.J."/>
            <person name="Hornburger P."/>
            <person name="Mueller R.-W."/>
            <person name="Bruemmer F."/>
            <person name="Labrenz M."/>
            <person name="Spormann A.M."/>
            <person name="Op den Camp H."/>
            <person name="Overmann J."/>
            <person name="Amann R."/>
            <person name="Jetten M.S.M."/>
            <person name="Mascher T."/>
            <person name="Medema M.H."/>
            <person name="Devos D.P."/>
            <person name="Kaster A.-K."/>
            <person name="Ovreas L."/>
            <person name="Rohde M."/>
            <person name="Galperin M.Y."/>
            <person name="Jogler C."/>
        </authorList>
    </citation>
    <scope>NUCLEOTIDE SEQUENCE [LARGE SCALE GENOMIC DNA]</scope>
    <source>
        <strain evidence="3 4">HG66A1</strain>
    </source>
</reference>
<dbReference type="PROSITE" id="PS50234">
    <property type="entry name" value="VWFA"/>
    <property type="match status" value="1"/>
</dbReference>
<dbReference type="InterPro" id="IPR002035">
    <property type="entry name" value="VWF_A"/>
</dbReference>
<evidence type="ECO:0000256" key="1">
    <source>
        <dbReference type="SAM" id="MobiDB-lite"/>
    </source>
</evidence>
<keyword evidence="4" id="KW-1185">Reference proteome</keyword>
<feature type="region of interest" description="Disordered" evidence="1">
    <location>
        <begin position="210"/>
        <end position="235"/>
    </location>
</feature>
<sequence>MDQMPFGENILNEETGFGTNDFAENPEPRVPCILVLDVSSSMAGAPIQQLNDGLICYKDELSADTLASKRVEVSIITFGSEVKTPVPFTTADGFYPPVLEANGMTYMGQAINQAIDSLEVRKQEYKNAGISYYRPWIFLITDGAPNDPDWEAAAGRAVAGDKAKSFSMFCVGVEGADFGTLQKFSPREPLKLKGLRFRDLFLWLSSSQQSVSRSTPGDEVPLDNPTTPDGWASIV</sequence>
<evidence type="ECO:0000313" key="3">
    <source>
        <dbReference type="EMBL" id="QDT21592.1"/>
    </source>
</evidence>